<dbReference type="Pfam" id="PF00366">
    <property type="entry name" value="Ribosomal_S17"/>
    <property type="match status" value="1"/>
</dbReference>
<keyword evidence="2 6" id="KW-0699">rRNA-binding</keyword>
<evidence type="ECO:0000256" key="1">
    <source>
        <dbReference type="ARBA" id="ARBA00010254"/>
    </source>
</evidence>
<dbReference type="NCBIfam" id="NF004123">
    <property type="entry name" value="PRK05610.1"/>
    <property type="match status" value="1"/>
</dbReference>
<evidence type="ECO:0000313" key="8">
    <source>
        <dbReference type="EMBL" id="KKR82076.1"/>
    </source>
</evidence>
<evidence type="ECO:0000313" key="9">
    <source>
        <dbReference type="Proteomes" id="UP000034601"/>
    </source>
</evidence>
<dbReference type="InterPro" id="IPR012340">
    <property type="entry name" value="NA-bd_OB-fold"/>
</dbReference>
<sequence length="150" mass="16863">MPSKKLKTNPAEGLLSTGVSLIRGRVVAAKQPKTVTVLVERKKTHPFYKKSFMRRKKYLVHDELGVLEGDVVEIVKIKPISKNKHFGVVRVVGKDIEVMVSQHLKEEAAAEIAEVMSEEKESSVESLESSKEVSIEEKVLRVSKVRKEKV</sequence>
<dbReference type="InterPro" id="IPR019984">
    <property type="entry name" value="Ribosomal_uS17_bact/chlr"/>
</dbReference>
<protein>
    <recommendedName>
        <fullName evidence="6">Small ribosomal subunit protein uS17</fullName>
    </recommendedName>
</protein>
<comment type="similarity">
    <text evidence="1 6 7">Belongs to the universal ribosomal protein uS17 family.</text>
</comment>
<dbReference type="HAMAP" id="MF_01345_B">
    <property type="entry name" value="Ribosomal_uS17_B"/>
    <property type="match status" value="1"/>
</dbReference>
<dbReference type="GO" id="GO:0019843">
    <property type="term" value="F:rRNA binding"/>
    <property type="evidence" value="ECO:0007669"/>
    <property type="project" value="UniProtKB-UniRule"/>
</dbReference>
<comment type="subunit">
    <text evidence="6">Part of the 30S ribosomal subunit.</text>
</comment>
<evidence type="ECO:0000256" key="5">
    <source>
        <dbReference type="ARBA" id="ARBA00023274"/>
    </source>
</evidence>
<dbReference type="PANTHER" id="PTHR10744:SF1">
    <property type="entry name" value="SMALL RIBOSOMAL SUBUNIT PROTEIN US17M"/>
    <property type="match status" value="1"/>
</dbReference>
<dbReference type="Proteomes" id="UP000034601">
    <property type="component" value="Unassembled WGS sequence"/>
</dbReference>
<dbReference type="Gene3D" id="2.40.50.140">
    <property type="entry name" value="Nucleic acid-binding proteins"/>
    <property type="match status" value="1"/>
</dbReference>
<keyword evidence="4 6" id="KW-0689">Ribosomal protein</keyword>
<keyword evidence="5 6" id="KW-0687">Ribonucleoprotein</keyword>
<evidence type="ECO:0000256" key="4">
    <source>
        <dbReference type="ARBA" id="ARBA00022980"/>
    </source>
</evidence>
<dbReference type="PROSITE" id="PS00056">
    <property type="entry name" value="RIBOSOMAL_S17"/>
    <property type="match status" value="1"/>
</dbReference>
<dbReference type="PRINTS" id="PR00973">
    <property type="entry name" value="RIBOSOMALS17"/>
</dbReference>
<dbReference type="SUPFAM" id="SSF50249">
    <property type="entry name" value="Nucleic acid-binding proteins"/>
    <property type="match status" value="1"/>
</dbReference>
<gene>
    <name evidence="6" type="primary">rpsQ</name>
    <name evidence="8" type="ORF">UU29_C0018G0003</name>
</gene>
<dbReference type="PANTHER" id="PTHR10744">
    <property type="entry name" value="40S RIBOSOMAL PROTEIN S11 FAMILY MEMBER"/>
    <property type="match status" value="1"/>
</dbReference>
<dbReference type="AlphaFoldDB" id="A0A0G0U4I7"/>
<evidence type="ECO:0000256" key="7">
    <source>
        <dbReference type="RuleBase" id="RU003872"/>
    </source>
</evidence>
<evidence type="ECO:0000256" key="2">
    <source>
        <dbReference type="ARBA" id="ARBA00022730"/>
    </source>
</evidence>
<dbReference type="EMBL" id="LCAB01000018">
    <property type="protein sequence ID" value="KKR82076.1"/>
    <property type="molecule type" value="Genomic_DNA"/>
</dbReference>
<dbReference type="GO" id="GO:0006412">
    <property type="term" value="P:translation"/>
    <property type="evidence" value="ECO:0007669"/>
    <property type="project" value="UniProtKB-UniRule"/>
</dbReference>
<organism evidence="8 9">
    <name type="scientific">Candidatus Daviesbacteria bacterium GW2011_GWA2_40_9</name>
    <dbReference type="NCBI Taxonomy" id="1618424"/>
    <lineage>
        <taxon>Bacteria</taxon>
        <taxon>Candidatus Daviesiibacteriota</taxon>
    </lineage>
</organism>
<dbReference type="InterPro" id="IPR019979">
    <property type="entry name" value="Ribosomal_uS17_CS"/>
</dbReference>
<evidence type="ECO:0000256" key="3">
    <source>
        <dbReference type="ARBA" id="ARBA00022884"/>
    </source>
</evidence>
<name>A0A0G0U4I7_9BACT</name>
<dbReference type="GO" id="GO:0003735">
    <property type="term" value="F:structural constituent of ribosome"/>
    <property type="evidence" value="ECO:0007669"/>
    <property type="project" value="InterPro"/>
</dbReference>
<reference evidence="8 9" key="1">
    <citation type="journal article" date="2015" name="Nature">
        <title>rRNA introns, odd ribosomes, and small enigmatic genomes across a large radiation of phyla.</title>
        <authorList>
            <person name="Brown C.T."/>
            <person name="Hug L.A."/>
            <person name="Thomas B.C."/>
            <person name="Sharon I."/>
            <person name="Castelle C.J."/>
            <person name="Singh A."/>
            <person name="Wilkins M.J."/>
            <person name="Williams K.H."/>
            <person name="Banfield J.F."/>
        </authorList>
    </citation>
    <scope>NUCLEOTIDE SEQUENCE [LARGE SCALE GENOMIC DNA]</scope>
</reference>
<comment type="function">
    <text evidence="6">One of the primary rRNA binding proteins, it binds specifically to the 5'-end of 16S ribosomal RNA.</text>
</comment>
<accession>A0A0G0U4I7</accession>
<dbReference type="CDD" id="cd00364">
    <property type="entry name" value="Ribosomal_uS17"/>
    <property type="match status" value="1"/>
</dbReference>
<evidence type="ECO:0000256" key="6">
    <source>
        <dbReference type="HAMAP-Rule" id="MF_01345"/>
    </source>
</evidence>
<comment type="caution">
    <text evidence="8">The sequence shown here is derived from an EMBL/GenBank/DDBJ whole genome shotgun (WGS) entry which is preliminary data.</text>
</comment>
<keyword evidence="3 6" id="KW-0694">RNA-binding</keyword>
<dbReference type="GO" id="GO:0022627">
    <property type="term" value="C:cytosolic small ribosomal subunit"/>
    <property type="evidence" value="ECO:0007669"/>
    <property type="project" value="TreeGrafter"/>
</dbReference>
<dbReference type="InterPro" id="IPR000266">
    <property type="entry name" value="Ribosomal_uS17"/>
</dbReference>
<proteinExistence type="inferred from homology"/>